<dbReference type="NCBIfam" id="TIGR03187">
    <property type="entry name" value="DGQHR"/>
    <property type="match status" value="1"/>
</dbReference>
<evidence type="ECO:0000313" key="2">
    <source>
        <dbReference type="EMBL" id="CAB4747097.1"/>
    </source>
</evidence>
<dbReference type="EMBL" id="CAESGF010000030">
    <property type="protein sequence ID" value="CAB4365374.1"/>
    <property type="molecule type" value="Genomic_DNA"/>
</dbReference>
<reference evidence="1" key="1">
    <citation type="submission" date="2020-05" db="EMBL/GenBank/DDBJ databases">
        <authorList>
            <person name="Chiriac C."/>
            <person name="Salcher M."/>
            <person name="Ghai R."/>
            <person name="Kavagutti S V."/>
        </authorList>
    </citation>
    <scope>NUCLEOTIDE SEQUENCE</scope>
</reference>
<evidence type="ECO:0000313" key="1">
    <source>
        <dbReference type="EMBL" id="CAB4365374.1"/>
    </source>
</evidence>
<dbReference type="InterPro" id="IPR017601">
    <property type="entry name" value="DGQHR-contain_dom"/>
</dbReference>
<accession>A0A6J6AB07</accession>
<dbReference type="Pfam" id="PF14072">
    <property type="entry name" value="DndB"/>
    <property type="match status" value="1"/>
</dbReference>
<sequence length="426" mass="47588">MATKTFIPAFRAKVGDWTYYICIMKYAQVAREVGFAHELGGNKDLNSLIQRGIGARTEGIKNYLLKSEHRFLGSLIVATWGGDPEYLELHMDDPDGVLKGVDNGFGVLTFDGSHQFFALDGQHRLRAIKDAIKQRPELGAEDICVLLVSHYDTLDGRERTQRLFTNINRNAKNTTQAENIALDVDDAFAILTRRMLTEHPFLSAAGRVRVFTRPPSEGDFSLAAGSIPVGDKSALTTITVLYEILKTLSWGLPAEINDLQNRPSDEVLEQSYQALVHRVDEMLKAAGDVATVLQATPNAKDLRAPKGKEGNGQPMLRPVVQKAVARVLRTIVDQDLLSWEEALERLLKLPWKISDAPWVSVFNPENSKMITAKENTELLEEMLRVHLAPTSKAEVTRARKTFKEVRQKQYPVAQDDLELGILSSEE</sequence>
<dbReference type="EMBL" id="CAEZYF010000035">
    <property type="protein sequence ID" value="CAB4747097.1"/>
    <property type="molecule type" value="Genomic_DNA"/>
</dbReference>
<dbReference type="InterPro" id="IPR017642">
    <property type="entry name" value="DNA_S_mod_DndB"/>
</dbReference>
<organism evidence="1">
    <name type="scientific">freshwater metagenome</name>
    <dbReference type="NCBI Taxonomy" id="449393"/>
    <lineage>
        <taxon>unclassified sequences</taxon>
        <taxon>metagenomes</taxon>
        <taxon>ecological metagenomes</taxon>
    </lineage>
</organism>
<dbReference type="AlphaFoldDB" id="A0A6J6AB07"/>
<dbReference type="EMBL" id="CAFBMT010000029">
    <property type="protein sequence ID" value="CAB4954721.1"/>
    <property type="molecule type" value="Genomic_DNA"/>
</dbReference>
<protein>
    <submittedName>
        <fullName evidence="1">Unannotated protein</fullName>
    </submittedName>
</protein>
<dbReference type="CDD" id="cd16414">
    <property type="entry name" value="dndB_like"/>
    <property type="match status" value="1"/>
</dbReference>
<evidence type="ECO:0000313" key="3">
    <source>
        <dbReference type="EMBL" id="CAB4954721.1"/>
    </source>
</evidence>
<proteinExistence type="predicted"/>
<name>A0A6J6AB07_9ZZZZ</name>
<gene>
    <name evidence="2" type="ORF">UFOPK2656_03303</name>
    <name evidence="3" type="ORF">UFOPK3651_03092</name>
    <name evidence="1" type="ORF">UFOPK4189_03120</name>
</gene>